<dbReference type="Pfam" id="PF04127">
    <property type="entry name" value="DFP"/>
    <property type="match status" value="1"/>
</dbReference>
<protein>
    <recommendedName>
        <fullName evidence="3">Coenzyme A biosynthesis bifunctional protein CoaBC</fullName>
    </recommendedName>
    <alternativeName>
        <fullName evidence="3">DNA/pantothenate metabolism flavoprotein</fullName>
    </alternativeName>
    <alternativeName>
        <fullName evidence="3">Phosphopantothenoylcysteine synthetase/decarboxylase</fullName>
        <shortName evidence="3">PPCS-PPCDC</shortName>
    </alternativeName>
    <domain>
        <recommendedName>
            <fullName evidence="3">Phosphopantothenoylcysteine decarboxylase</fullName>
            <shortName evidence="3">PPC decarboxylase</shortName>
            <shortName evidence="3">PPC-DC</shortName>
            <ecNumber evidence="3">4.1.1.36</ecNumber>
        </recommendedName>
        <alternativeName>
            <fullName evidence="3">CoaC</fullName>
        </alternativeName>
    </domain>
    <domain>
        <recommendedName>
            <fullName evidence="3">Phosphopantothenate--cysteine ligase</fullName>
            <ecNumber evidence="3">6.3.2.5</ecNumber>
        </recommendedName>
        <alternativeName>
            <fullName evidence="3">CoaB</fullName>
        </alternativeName>
        <alternativeName>
            <fullName evidence="3">Phosphopantothenoylcysteine synthetase</fullName>
            <shortName evidence="3">PPC synthetase</shortName>
            <shortName evidence="3">PPC-S</shortName>
        </alternativeName>
    </domain>
</protein>
<reference evidence="7 8" key="1">
    <citation type="submission" date="2019-09" db="EMBL/GenBank/DDBJ databases">
        <title>Complete genome sequencing of four Arcobacter species reveals a diverse suite of mobile elements.</title>
        <authorList>
            <person name="Miller W.G."/>
            <person name="Yee E."/>
            <person name="Bono J.L."/>
        </authorList>
    </citation>
    <scope>NUCLEOTIDE SEQUENCE [LARGE SCALE GENOMIC DNA]</scope>
    <source>
        <strain evidence="7 8">CCUG 56899</strain>
    </source>
</reference>
<dbReference type="GO" id="GO:0071513">
    <property type="term" value="C:phosphopantothenoylcysteine decarboxylase complex"/>
    <property type="evidence" value="ECO:0007669"/>
    <property type="project" value="TreeGrafter"/>
</dbReference>
<keyword evidence="3" id="KW-0479">Metal-binding</keyword>
<feature type="binding site" evidence="3">
    <location>
        <position position="329"/>
    </location>
    <ligand>
        <name>CTP</name>
        <dbReference type="ChEBI" id="CHEBI:37563"/>
    </ligand>
</feature>
<dbReference type="InterPro" id="IPR035929">
    <property type="entry name" value="CoaB-like_sf"/>
</dbReference>
<reference evidence="7 8" key="2">
    <citation type="submission" date="2019-09" db="EMBL/GenBank/DDBJ databases">
        <title>Taxonomic note: a critical rebuttal of the proposed division of the genus Arcobacter into six genera, emended descriptions of Arcobacter anaerophilus and the genus Arcobacter, and an assessment of genus-level boundaries for Epsilonproteobacteria using in silico genomic comparator tools.</title>
        <authorList>
            <person name="On S.L.W."/>
            <person name="Miller W.G."/>
            <person name="Biggs P."/>
            <person name="Cornelius A."/>
            <person name="Vandamme P."/>
        </authorList>
    </citation>
    <scope>NUCLEOTIDE SEQUENCE [LARGE SCALE GENOMIC DNA]</scope>
    <source>
        <strain evidence="7 8">CCUG 56899</strain>
    </source>
</reference>
<dbReference type="GO" id="GO:0010181">
    <property type="term" value="F:FMN binding"/>
    <property type="evidence" value="ECO:0007669"/>
    <property type="project" value="UniProtKB-UniRule"/>
</dbReference>
<feature type="binding site" evidence="3">
    <location>
        <position position="349"/>
    </location>
    <ligand>
        <name>CTP</name>
        <dbReference type="ChEBI" id="CHEBI:37563"/>
    </ligand>
</feature>
<evidence type="ECO:0000256" key="3">
    <source>
        <dbReference type="HAMAP-Rule" id="MF_02225"/>
    </source>
</evidence>
<keyword evidence="1 3" id="KW-0210">Decarboxylase</keyword>
<dbReference type="GO" id="GO:0004633">
    <property type="term" value="F:phosphopantothenoylcysteine decarboxylase activity"/>
    <property type="evidence" value="ECO:0007669"/>
    <property type="project" value="UniProtKB-UniRule"/>
</dbReference>
<keyword evidence="3" id="KW-0460">Magnesium</keyword>
<evidence type="ECO:0000313" key="8">
    <source>
        <dbReference type="Proteomes" id="UP000322644"/>
    </source>
</evidence>
<dbReference type="EC" id="6.3.2.5" evidence="3"/>
<dbReference type="KEGG" id="apoc:APORC_1971"/>
<sequence>MILKGKNILLGVTGSIAIYKSLELVRLYIKAGANVKVLMSEASKKFITPLTFEVISQNRALDETTENWEKNQNYNHIDITKWADIFVLAPLSANSINKIANGIADNLLLQTVLACKKPIVLAPAANTNMIENSITKESLKKLNSLGFKIVDTQTKELACKDIGNGAMAEPIDVFHQTARELLKSEYWENRDAVISGGGTLEKIDEVRYISNFSSGKMASSMAMALYYKGANVKLVSTRGYENIAKNIELRVVESSKEMLDSLLYFMENANLYKKPYLFKAAAVSDYIPKKTYEGKLKKESLGDSFSLELVQNIDILNTLPKNYFYSIGFKAEMDKENAQKNAQNMLIKKSLDAVCLNILENSDSFGTSNNKIELIGKNFEKSFNGDKLNLSLEILDFFEKEYK</sequence>
<feature type="binding site" evidence="3">
    <location>
        <position position="285"/>
    </location>
    <ligand>
        <name>CTP</name>
        <dbReference type="ChEBI" id="CHEBI:37563"/>
    </ligand>
</feature>
<evidence type="ECO:0000256" key="4">
    <source>
        <dbReference type="RuleBase" id="RU364078"/>
    </source>
</evidence>
<comment type="function">
    <text evidence="3">Catalyzes two sequential steps in the biosynthesis of coenzyme A. In the first step cysteine is conjugated to 4'-phosphopantothenate to form 4-phosphopantothenoylcysteine. In the second step the latter compound is decarboxylated to form 4'-phosphopantotheine.</text>
</comment>
<comment type="catalytic activity">
    <reaction evidence="3 4">
        <text>(R)-4'-phosphopantothenate + L-cysteine + CTP = N-[(R)-4-phosphopantothenoyl]-L-cysteine + CMP + diphosphate + H(+)</text>
        <dbReference type="Rhea" id="RHEA:19397"/>
        <dbReference type="ChEBI" id="CHEBI:10986"/>
        <dbReference type="ChEBI" id="CHEBI:15378"/>
        <dbReference type="ChEBI" id="CHEBI:33019"/>
        <dbReference type="ChEBI" id="CHEBI:35235"/>
        <dbReference type="ChEBI" id="CHEBI:37563"/>
        <dbReference type="ChEBI" id="CHEBI:59458"/>
        <dbReference type="ChEBI" id="CHEBI:60377"/>
        <dbReference type="EC" id="6.3.2.5"/>
    </reaction>
</comment>
<dbReference type="NCBIfam" id="TIGR00521">
    <property type="entry name" value="coaBC_dfp"/>
    <property type="match status" value="1"/>
</dbReference>
<dbReference type="GO" id="GO:0004632">
    <property type="term" value="F:phosphopantothenate--cysteine ligase activity"/>
    <property type="evidence" value="ECO:0007669"/>
    <property type="project" value="UniProtKB-UniRule"/>
</dbReference>
<dbReference type="SUPFAM" id="SSF52507">
    <property type="entry name" value="Homo-oligomeric flavin-containing Cys decarboxylases, HFCD"/>
    <property type="match status" value="1"/>
</dbReference>
<evidence type="ECO:0000313" key="7">
    <source>
        <dbReference type="EMBL" id="QEP41526.1"/>
    </source>
</evidence>
<dbReference type="InterPro" id="IPR003382">
    <property type="entry name" value="Flavoprotein"/>
</dbReference>
<feature type="region of interest" description="Phosphopantothenate--cysteine ligase" evidence="3">
    <location>
        <begin position="192"/>
        <end position="403"/>
    </location>
</feature>
<evidence type="ECO:0000256" key="2">
    <source>
        <dbReference type="ARBA" id="ARBA00023239"/>
    </source>
</evidence>
<comment type="cofactor">
    <cofactor evidence="3">
        <name>Mg(2+)</name>
        <dbReference type="ChEBI" id="CHEBI:18420"/>
    </cofactor>
</comment>
<comment type="caution">
    <text evidence="3">Lacks conserved residue(s) required for the propagation of feature annotation.</text>
</comment>
<proteinExistence type="inferred from homology"/>
<dbReference type="GO" id="GO:0015937">
    <property type="term" value="P:coenzyme A biosynthetic process"/>
    <property type="evidence" value="ECO:0007669"/>
    <property type="project" value="UniProtKB-UniRule"/>
</dbReference>
<feature type="domain" description="DNA/pantothenate metabolism flavoprotein C-terminal" evidence="6">
    <location>
        <begin position="188"/>
        <end position="396"/>
    </location>
</feature>
<gene>
    <name evidence="7" type="primary">dfp</name>
    <name evidence="3" type="synonym">coaBC</name>
    <name evidence="7" type="ORF">APORC_1971</name>
</gene>
<dbReference type="EC" id="4.1.1.36" evidence="3"/>
<dbReference type="InterPro" id="IPR005252">
    <property type="entry name" value="CoaBC"/>
</dbReference>
<dbReference type="UniPathway" id="UPA00241">
    <property type="reaction ID" value="UER00353"/>
</dbReference>
<keyword evidence="3 4" id="KW-0288">FMN</keyword>
<name>A0A5C2HF24_9BACT</name>
<keyword evidence="3 4" id="KW-0285">Flavoprotein</keyword>
<dbReference type="Gene3D" id="3.40.50.1950">
    <property type="entry name" value="Flavin prenyltransferase-like"/>
    <property type="match status" value="1"/>
</dbReference>
<comment type="function">
    <text evidence="4">Catalyzes two steps in the biosynthesis of coenzyme A. In the first step cysteine is conjugated to 4'-phosphopantothenate to form 4-phosphopantothenoylcysteine, in the latter compound is decarboxylated to form 4'-phosphopantotheine.</text>
</comment>
<evidence type="ECO:0000256" key="1">
    <source>
        <dbReference type="ARBA" id="ARBA00022793"/>
    </source>
</evidence>
<dbReference type="InterPro" id="IPR007085">
    <property type="entry name" value="DNA/pantothenate-metab_flavo_C"/>
</dbReference>
<comment type="pathway">
    <text evidence="3 4">Cofactor biosynthesis; coenzyme A biosynthesis; CoA from (R)-pantothenate: step 2/5.</text>
</comment>
<comment type="cofactor">
    <cofactor evidence="3">
        <name>FMN</name>
        <dbReference type="ChEBI" id="CHEBI:58210"/>
    </cofactor>
    <text evidence="3">Binds 1 FMN per subunit.</text>
</comment>
<dbReference type="InterPro" id="IPR036551">
    <property type="entry name" value="Flavin_trans-like"/>
</dbReference>
<feature type="binding site" evidence="3">
    <location>
        <position position="295"/>
    </location>
    <ligand>
        <name>CTP</name>
        <dbReference type="ChEBI" id="CHEBI:37563"/>
    </ligand>
</feature>
<dbReference type="GO" id="GO:0046872">
    <property type="term" value="F:metal ion binding"/>
    <property type="evidence" value="ECO:0007669"/>
    <property type="project" value="UniProtKB-KW"/>
</dbReference>
<organism evidence="7 8">
    <name type="scientific">Arcobacter porcinus</name>
    <dbReference type="NCBI Taxonomy" id="1935204"/>
    <lineage>
        <taxon>Bacteria</taxon>
        <taxon>Pseudomonadati</taxon>
        <taxon>Campylobacterota</taxon>
        <taxon>Epsilonproteobacteria</taxon>
        <taxon>Campylobacterales</taxon>
        <taxon>Arcobacteraceae</taxon>
        <taxon>Arcobacter</taxon>
    </lineage>
</organism>
<dbReference type="AlphaFoldDB" id="A0A5C2HF24"/>
<feature type="domain" description="Flavoprotein" evidence="5">
    <location>
        <begin position="6"/>
        <end position="177"/>
    </location>
</feature>
<comment type="similarity">
    <text evidence="3 4">In the N-terminal section; belongs to the HFCD (homo-oligomeric flavin containing Cys decarboxylase) superfamily.</text>
</comment>
<comment type="similarity">
    <text evidence="3 4">In the C-terminal section; belongs to the PPC synthetase family.</text>
</comment>
<keyword evidence="3 4" id="KW-0436">Ligase</keyword>
<comment type="catalytic activity">
    <reaction evidence="3 4">
        <text>N-[(R)-4-phosphopantothenoyl]-L-cysteine + H(+) = (R)-4'-phosphopantetheine + CO2</text>
        <dbReference type="Rhea" id="RHEA:16793"/>
        <dbReference type="ChEBI" id="CHEBI:15378"/>
        <dbReference type="ChEBI" id="CHEBI:16526"/>
        <dbReference type="ChEBI" id="CHEBI:59458"/>
        <dbReference type="ChEBI" id="CHEBI:61723"/>
        <dbReference type="EC" id="4.1.1.36"/>
    </reaction>
</comment>
<keyword evidence="2 3" id="KW-0456">Lyase</keyword>
<dbReference type="Proteomes" id="UP000322644">
    <property type="component" value="Chromosome"/>
</dbReference>
<dbReference type="Pfam" id="PF02441">
    <property type="entry name" value="Flavoprotein"/>
    <property type="match status" value="1"/>
</dbReference>
<dbReference type="HAMAP" id="MF_02225">
    <property type="entry name" value="CoaBC"/>
    <property type="match status" value="1"/>
</dbReference>
<dbReference type="EMBL" id="CP036246">
    <property type="protein sequence ID" value="QEP41526.1"/>
    <property type="molecule type" value="Genomic_DNA"/>
</dbReference>
<dbReference type="Gene3D" id="3.40.50.10300">
    <property type="entry name" value="CoaB-like"/>
    <property type="match status" value="1"/>
</dbReference>
<feature type="region of interest" description="Phosphopantothenoylcysteine decarboxylase" evidence="3">
    <location>
        <begin position="1"/>
        <end position="191"/>
    </location>
</feature>
<feature type="active site" description="Proton donor" evidence="3">
    <location>
        <position position="159"/>
    </location>
</feature>
<dbReference type="RefSeq" id="WP_066246359.1">
    <property type="nucleotide sequence ID" value="NZ_CP036246.2"/>
</dbReference>
<evidence type="ECO:0000259" key="5">
    <source>
        <dbReference type="Pfam" id="PF02441"/>
    </source>
</evidence>
<dbReference type="GO" id="GO:0015941">
    <property type="term" value="P:pantothenate catabolic process"/>
    <property type="evidence" value="ECO:0007669"/>
    <property type="project" value="InterPro"/>
</dbReference>
<comment type="pathway">
    <text evidence="3 4">Cofactor biosynthesis; coenzyme A biosynthesis; CoA from (R)-pantothenate: step 3/5.</text>
</comment>
<keyword evidence="3" id="KW-0511">Multifunctional enzyme</keyword>
<dbReference type="PANTHER" id="PTHR14359:SF6">
    <property type="entry name" value="PHOSPHOPANTOTHENOYLCYSTEINE DECARBOXYLASE"/>
    <property type="match status" value="1"/>
</dbReference>
<evidence type="ECO:0000259" key="6">
    <source>
        <dbReference type="Pfam" id="PF04127"/>
    </source>
</evidence>
<dbReference type="SUPFAM" id="SSF102645">
    <property type="entry name" value="CoaB-like"/>
    <property type="match status" value="1"/>
</dbReference>
<dbReference type="PANTHER" id="PTHR14359">
    <property type="entry name" value="HOMO-OLIGOMERIC FLAVIN CONTAINING CYS DECARBOXYLASE FAMILY"/>
    <property type="match status" value="1"/>
</dbReference>
<accession>A0A5C2HF24</accession>